<proteinExistence type="predicted"/>
<comment type="caution">
    <text evidence="1">The sequence shown here is derived from an EMBL/GenBank/DDBJ whole genome shotgun (WGS) entry which is preliminary data.</text>
</comment>
<dbReference type="EMBL" id="JARQWQ010000012">
    <property type="protein sequence ID" value="KAK2568340.1"/>
    <property type="molecule type" value="Genomic_DNA"/>
</dbReference>
<name>A0AAD9VBZ5_ACRCE</name>
<keyword evidence="2" id="KW-1185">Reference proteome</keyword>
<evidence type="ECO:0000313" key="2">
    <source>
        <dbReference type="Proteomes" id="UP001249851"/>
    </source>
</evidence>
<dbReference type="Proteomes" id="UP001249851">
    <property type="component" value="Unassembled WGS sequence"/>
</dbReference>
<reference evidence="1" key="1">
    <citation type="journal article" date="2023" name="G3 (Bethesda)">
        <title>Whole genome assembly and annotation of the endangered Caribbean coral Acropora cervicornis.</title>
        <authorList>
            <person name="Selwyn J.D."/>
            <person name="Vollmer S.V."/>
        </authorList>
    </citation>
    <scope>NUCLEOTIDE SEQUENCE</scope>
    <source>
        <strain evidence="1">K2</strain>
    </source>
</reference>
<accession>A0AAD9VBZ5</accession>
<organism evidence="1 2">
    <name type="scientific">Acropora cervicornis</name>
    <name type="common">Staghorn coral</name>
    <dbReference type="NCBI Taxonomy" id="6130"/>
    <lineage>
        <taxon>Eukaryota</taxon>
        <taxon>Metazoa</taxon>
        <taxon>Cnidaria</taxon>
        <taxon>Anthozoa</taxon>
        <taxon>Hexacorallia</taxon>
        <taxon>Scleractinia</taxon>
        <taxon>Astrocoeniina</taxon>
        <taxon>Acroporidae</taxon>
        <taxon>Acropora</taxon>
    </lineage>
</organism>
<evidence type="ECO:0000313" key="1">
    <source>
        <dbReference type="EMBL" id="KAK2568340.1"/>
    </source>
</evidence>
<protein>
    <submittedName>
        <fullName evidence="1">Uncharacterized protein</fullName>
    </submittedName>
</protein>
<dbReference type="AlphaFoldDB" id="A0AAD9VBZ5"/>
<reference evidence="1" key="2">
    <citation type="journal article" date="2023" name="Science">
        <title>Genomic signatures of disease resistance in endangered staghorn corals.</title>
        <authorList>
            <person name="Vollmer S.V."/>
            <person name="Selwyn J.D."/>
            <person name="Despard B.A."/>
            <person name="Roesel C.L."/>
        </authorList>
    </citation>
    <scope>NUCLEOTIDE SEQUENCE</scope>
    <source>
        <strain evidence="1">K2</strain>
    </source>
</reference>
<gene>
    <name evidence="1" type="ORF">P5673_007358</name>
</gene>
<sequence length="117" mass="13594">MLAFLTANQLKQLRSQGLKTTQSGLRNLKAKISRITKRHLKTNKLNEINFKNESLRHNQLSGKLKLVEKKKEFNVYLITNFVTTETQRKYFSNVTMVGAPPNVIVCGHYFHNKDIEF</sequence>